<comment type="caution">
    <text evidence="1">The sequence shown here is derived from an EMBL/GenBank/DDBJ whole genome shotgun (WGS) entry which is preliminary data.</text>
</comment>
<dbReference type="VEuPathDB" id="CryptoDB:GNI_066370"/>
<proteinExistence type="predicted"/>
<sequence length="162" mass="19243">MIEEVFPYLDDLRDNHGALDTYISGEAMLFTVLPRACWWLQNYPYDLLFDAVAERLSEYRDRDTFERFYDARETILKPIRTSSVPPPLWCPSLGRGLQQSRRLIARRIEAKSLRINSATLDEWAHKVNLLKTEWQTVRRSAPTAQRQRRLLTFSLFHMFYNT</sequence>
<accession>A0A023B7T3</accession>
<gene>
    <name evidence="1" type="ORF">GNI_066370</name>
</gene>
<dbReference type="GeneID" id="22912442"/>
<dbReference type="EMBL" id="AFNH02000499">
    <property type="protein sequence ID" value="EZG67808.1"/>
    <property type="molecule type" value="Genomic_DNA"/>
</dbReference>
<name>A0A023B7T3_GRENI</name>
<dbReference type="AlphaFoldDB" id="A0A023B7T3"/>
<organism evidence="1 2">
    <name type="scientific">Gregarina niphandrodes</name>
    <name type="common">Septate eugregarine</name>
    <dbReference type="NCBI Taxonomy" id="110365"/>
    <lineage>
        <taxon>Eukaryota</taxon>
        <taxon>Sar</taxon>
        <taxon>Alveolata</taxon>
        <taxon>Apicomplexa</taxon>
        <taxon>Conoidasida</taxon>
        <taxon>Gregarinasina</taxon>
        <taxon>Eugregarinorida</taxon>
        <taxon>Gregarinidae</taxon>
        <taxon>Gregarina</taxon>
    </lineage>
</organism>
<protein>
    <submittedName>
        <fullName evidence="1">Uncharacterized protein</fullName>
    </submittedName>
</protein>
<keyword evidence="2" id="KW-1185">Reference proteome</keyword>
<dbReference type="RefSeq" id="XP_011130157.1">
    <property type="nucleotide sequence ID" value="XM_011131855.1"/>
</dbReference>
<dbReference type="Proteomes" id="UP000019763">
    <property type="component" value="Unassembled WGS sequence"/>
</dbReference>
<evidence type="ECO:0000313" key="2">
    <source>
        <dbReference type="Proteomes" id="UP000019763"/>
    </source>
</evidence>
<reference evidence="1" key="1">
    <citation type="submission" date="2013-12" db="EMBL/GenBank/DDBJ databases">
        <authorList>
            <person name="Omoto C.K."/>
            <person name="Sibley D."/>
            <person name="Venepally P."/>
            <person name="Hadjithomas M."/>
            <person name="Karamycheva S."/>
            <person name="Brunk B."/>
            <person name="Roos D."/>
            <person name="Caler E."/>
            <person name="Lorenzi H."/>
        </authorList>
    </citation>
    <scope>NUCLEOTIDE SEQUENCE</scope>
</reference>
<evidence type="ECO:0000313" key="1">
    <source>
        <dbReference type="EMBL" id="EZG67808.1"/>
    </source>
</evidence>